<protein>
    <submittedName>
        <fullName evidence="4">Biotin--[acetyl-CoA-carboxylase] ligase</fullName>
    </submittedName>
</protein>
<dbReference type="RefSeq" id="WP_344308918.1">
    <property type="nucleotide sequence ID" value="NZ_BAAANO010000016.1"/>
</dbReference>
<sequence length="279" mass="29146">MHFEPSTFSRLAAQAGTHVPRLQWPTELTSTNDVLSDALTDAPDQWPDYSVLGTDFQSAGHGRLGRTWTVPTTGAVTFSVPVRIPREFPRDMLGWLPLVTGWAVADTVRTQGVDAGVKWPNDVLVGNRKLCGILVRAVPTRGADGSDDLVAVIGIGINAGFTEADLPVDTATSVLLEGGDPAPEALVLGVLTRLQDVVTDLFAAGCSDPGSAIARSTAAARVRDLMLTLGSAVDVELPGGARLHGTATDLGPDASLEVHDGTHSHSVSAGDVVHARPAR</sequence>
<dbReference type="Gene3D" id="2.30.30.100">
    <property type="match status" value="1"/>
</dbReference>
<organism evidence="4 5">
    <name type="scientific">Brevibacterium samyangense</name>
    <dbReference type="NCBI Taxonomy" id="366888"/>
    <lineage>
        <taxon>Bacteria</taxon>
        <taxon>Bacillati</taxon>
        <taxon>Actinomycetota</taxon>
        <taxon>Actinomycetes</taxon>
        <taxon>Micrococcales</taxon>
        <taxon>Brevibacteriaceae</taxon>
        <taxon>Brevibacterium</taxon>
    </lineage>
</organism>
<evidence type="ECO:0000313" key="4">
    <source>
        <dbReference type="EMBL" id="GAA2007881.1"/>
    </source>
</evidence>
<evidence type="ECO:0000256" key="1">
    <source>
        <dbReference type="ARBA" id="ARBA00022598"/>
    </source>
</evidence>
<feature type="region of interest" description="Disordered" evidence="2">
    <location>
        <begin position="244"/>
        <end position="279"/>
    </location>
</feature>
<evidence type="ECO:0000259" key="3">
    <source>
        <dbReference type="PROSITE" id="PS51733"/>
    </source>
</evidence>
<gene>
    <name evidence="4" type="ORF">GCM10009755_17830</name>
</gene>
<dbReference type="PROSITE" id="PS51733">
    <property type="entry name" value="BPL_LPL_CATALYTIC"/>
    <property type="match status" value="1"/>
</dbReference>
<accession>A0ABN2TFM4</accession>
<dbReference type="GO" id="GO:0016874">
    <property type="term" value="F:ligase activity"/>
    <property type="evidence" value="ECO:0007669"/>
    <property type="project" value="UniProtKB-KW"/>
</dbReference>
<dbReference type="EMBL" id="BAAANO010000016">
    <property type="protein sequence ID" value="GAA2007881.1"/>
    <property type="molecule type" value="Genomic_DNA"/>
</dbReference>
<evidence type="ECO:0000313" key="5">
    <source>
        <dbReference type="Proteomes" id="UP001500755"/>
    </source>
</evidence>
<evidence type="ECO:0000256" key="2">
    <source>
        <dbReference type="SAM" id="MobiDB-lite"/>
    </source>
</evidence>
<dbReference type="SUPFAM" id="SSF55681">
    <property type="entry name" value="Class II aaRS and biotin synthetases"/>
    <property type="match status" value="1"/>
</dbReference>
<name>A0ABN2TFM4_9MICO</name>
<comment type="caution">
    <text evidence="4">The sequence shown here is derived from an EMBL/GenBank/DDBJ whole genome shotgun (WGS) entry which is preliminary data.</text>
</comment>
<dbReference type="Pfam" id="PF03099">
    <property type="entry name" value="BPL_LplA_LipB"/>
    <property type="match status" value="1"/>
</dbReference>
<keyword evidence="1 4" id="KW-0436">Ligase</keyword>
<dbReference type="NCBIfam" id="TIGR00121">
    <property type="entry name" value="birA_ligase"/>
    <property type="match status" value="1"/>
</dbReference>
<proteinExistence type="predicted"/>
<keyword evidence="5" id="KW-1185">Reference proteome</keyword>
<dbReference type="PANTHER" id="PTHR12835:SF5">
    <property type="entry name" value="BIOTIN--PROTEIN LIGASE"/>
    <property type="match status" value="1"/>
</dbReference>
<dbReference type="Proteomes" id="UP001500755">
    <property type="component" value="Unassembled WGS sequence"/>
</dbReference>
<dbReference type="Gene3D" id="3.30.930.10">
    <property type="entry name" value="Bira Bifunctional Protein, Domain 2"/>
    <property type="match status" value="1"/>
</dbReference>
<dbReference type="InterPro" id="IPR004143">
    <property type="entry name" value="BPL_LPL_catalytic"/>
</dbReference>
<dbReference type="PANTHER" id="PTHR12835">
    <property type="entry name" value="BIOTIN PROTEIN LIGASE"/>
    <property type="match status" value="1"/>
</dbReference>
<feature type="domain" description="BPL/LPL catalytic" evidence="3">
    <location>
        <begin position="7"/>
        <end position="203"/>
    </location>
</feature>
<dbReference type="InterPro" id="IPR045864">
    <property type="entry name" value="aa-tRNA-synth_II/BPL/LPL"/>
</dbReference>
<dbReference type="CDD" id="cd16442">
    <property type="entry name" value="BPL"/>
    <property type="match status" value="1"/>
</dbReference>
<dbReference type="InterPro" id="IPR004408">
    <property type="entry name" value="Biotin_CoA_COase_ligase"/>
</dbReference>
<reference evidence="4 5" key="1">
    <citation type="journal article" date="2019" name="Int. J. Syst. Evol. Microbiol.">
        <title>The Global Catalogue of Microorganisms (GCM) 10K type strain sequencing project: providing services to taxonomists for standard genome sequencing and annotation.</title>
        <authorList>
            <consortium name="The Broad Institute Genomics Platform"/>
            <consortium name="The Broad Institute Genome Sequencing Center for Infectious Disease"/>
            <person name="Wu L."/>
            <person name="Ma J."/>
        </authorList>
    </citation>
    <scope>NUCLEOTIDE SEQUENCE [LARGE SCALE GENOMIC DNA]</scope>
    <source>
        <strain evidence="4 5">JCM 14546</strain>
    </source>
</reference>